<dbReference type="CDD" id="cd04179">
    <property type="entry name" value="DPM_DPG-synthase_like"/>
    <property type="match status" value="1"/>
</dbReference>
<keyword evidence="1" id="KW-1003">Cell membrane</keyword>
<gene>
    <name evidence="9" type="primary">arnC</name>
    <name evidence="9" type="ORF">ROG8370_02807</name>
</gene>
<dbReference type="GO" id="GO:0099621">
    <property type="term" value="F:undecaprenyl-phosphate 4-deoxy-4-formamido-L-arabinose transferase activity"/>
    <property type="evidence" value="ECO:0007669"/>
    <property type="project" value="UniProtKB-EC"/>
</dbReference>
<evidence type="ECO:0000259" key="8">
    <source>
        <dbReference type="Pfam" id="PF00535"/>
    </source>
</evidence>
<dbReference type="Pfam" id="PF00535">
    <property type="entry name" value="Glycos_transf_2"/>
    <property type="match status" value="1"/>
</dbReference>
<keyword evidence="5" id="KW-0448">Lipopolysaccharide biosynthesis</keyword>
<evidence type="ECO:0000256" key="7">
    <source>
        <dbReference type="ARBA" id="ARBA00023136"/>
    </source>
</evidence>
<proteinExistence type="predicted"/>
<name>A0A1X6ZT43_9RHOB</name>
<dbReference type="EC" id="2.4.2.53" evidence="9"/>
<dbReference type="SUPFAM" id="SSF53448">
    <property type="entry name" value="Nucleotide-diphospho-sugar transferases"/>
    <property type="match status" value="1"/>
</dbReference>
<keyword evidence="4" id="KW-0812">Transmembrane</keyword>
<dbReference type="GO" id="GO:0005886">
    <property type="term" value="C:plasma membrane"/>
    <property type="evidence" value="ECO:0007669"/>
    <property type="project" value="TreeGrafter"/>
</dbReference>
<evidence type="ECO:0000256" key="4">
    <source>
        <dbReference type="ARBA" id="ARBA00022692"/>
    </source>
</evidence>
<dbReference type="Proteomes" id="UP000194012">
    <property type="component" value="Unassembled WGS sequence"/>
</dbReference>
<keyword evidence="10" id="KW-1185">Reference proteome</keyword>
<evidence type="ECO:0000313" key="9">
    <source>
        <dbReference type="EMBL" id="SLN60942.1"/>
    </source>
</evidence>
<protein>
    <submittedName>
        <fullName evidence="9">Undecaprenyl-phosphate 4-deoxy-4-formamido-L-arabinose transferase</fullName>
        <ecNumber evidence="9">2.4.2.53</ecNumber>
    </submittedName>
</protein>
<dbReference type="PANTHER" id="PTHR48090:SF3">
    <property type="entry name" value="UNDECAPRENYL-PHOSPHATE 4-DEOXY-4-FORMAMIDO-L-ARABINOSE TRANSFERASE"/>
    <property type="match status" value="1"/>
</dbReference>
<keyword evidence="2 9" id="KW-0328">Glycosyltransferase</keyword>
<dbReference type="Gene3D" id="3.90.550.10">
    <property type="entry name" value="Spore Coat Polysaccharide Biosynthesis Protein SpsA, Chain A"/>
    <property type="match status" value="1"/>
</dbReference>
<dbReference type="PANTHER" id="PTHR48090">
    <property type="entry name" value="UNDECAPRENYL-PHOSPHATE 4-DEOXY-4-FORMAMIDO-L-ARABINOSE TRANSFERASE-RELATED"/>
    <property type="match status" value="1"/>
</dbReference>
<feature type="domain" description="Glycosyltransferase 2-like" evidence="8">
    <location>
        <begin position="1"/>
        <end position="158"/>
    </location>
</feature>
<dbReference type="InterPro" id="IPR050256">
    <property type="entry name" value="Glycosyltransferase_2"/>
</dbReference>
<keyword evidence="6" id="KW-1133">Transmembrane helix</keyword>
<dbReference type="EMBL" id="FWFJ01000030">
    <property type="protein sequence ID" value="SLN60942.1"/>
    <property type="molecule type" value="Genomic_DNA"/>
</dbReference>
<dbReference type="GO" id="GO:0009103">
    <property type="term" value="P:lipopolysaccharide biosynthetic process"/>
    <property type="evidence" value="ECO:0007669"/>
    <property type="project" value="UniProtKB-KW"/>
</dbReference>
<dbReference type="InterPro" id="IPR029044">
    <property type="entry name" value="Nucleotide-diphossugar_trans"/>
</dbReference>
<evidence type="ECO:0000256" key="6">
    <source>
        <dbReference type="ARBA" id="ARBA00022989"/>
    </source>
</evidence>
<keyword evidence="3 9" id="KW-0808">Transferase</keyword>
<evidence type="ECO:0000256" key="1">
    <source>
        <dbReference type="ARBA" id="ARBA00022475"/>
    </source>
</evidence>
<accession>A0A1X6ZT43</accession>
<dbReference type="FunFam" id="3.90.550.10:FF:000170">
    <property type="entry name" value="Dolichol-phosphate mannosyltransferase"/>
    <property type="match status" value="1"/>
</dbReference>
<dbReference type="InterPro" id="IPR001173">
    <property type="entry name" value="Glyco_trans_2-like"/>
</dbReference>
<dbReference type="AlphaFoldDB" id="A0A1X6ZT43"/>
<dbReference type="RefSeq" id="WP_085827777.1">
    <property type="nucleotide sequence ID" value="NZ_FWFJ01000030.1"/>
</dbReference>
<keyword evidence="7" id="KW-0472">Membrane</keyword>
<evidence type="ECO:0000313" key="10">
    <source>
        <dbReference type="Proteomes" id="UP000194012"/>
    </source>
</evidence>
<evidence type="ECO:0000256" key="5">
    <source>
        <dbReference type="ARBA" id="ARBA00022985"/>
    </source>
</evidence>
<sequence length="235" mass="25411">MPAHNEAGNLPDLIRRLAEIAGPLEAEIVVVDDGSKDDTAACLKTLRATYPMLRALHHSVSLGQSAALRTGIQAASAPLIATLDADGQNPPENIPALVAAFHAAPKGVGLVQGERQNRKDSLSKRYASRFANGLRQAMLRDGTCDSGCALRVFRRDAYLNLPWFRHIHRFLPALIKRDGWDVIAVSVSHAARMAGSSHYNNLQRGLAGIPDLLGVAWLIWRGTGTPSAMRDVTEI</sequence>
<evidence type="ECO:0000256" key="2">
    <source>
        <dbReference type="ARBA" id="ARBA00022676"/>
    </source>
</evidence>
<dbReference type="OrthoDB" id="9807795at2"/>
<organism evidence="9 10">
    <name type="scientific">Roseovarius gaetbuli</name>
    <dbReference type="NCBI Taxonomy" id="1356575"/>
    <lineage>
        <taxon>Bacteria</taxon>
        <taxon>Pseudomonadati</taxon>
        <taxon>Pseudomonadota</taxon>
        <taxon>Alphaproteobacteria</taxon>
        <taxon>Rhodobacterales</taxon>
        <taxon>Roseobacteraceae</taxon>
        <taxon>Roseovarius</taxon>
    </lineage>
</organism>
<evidence type="ECO:0000256" key="3">
    <source>
        <dbReference type="ARBA" id="ARBA00022679"/>
    </source>
</evidence>
<reference evidence="10" key="1">
    <citation type="submission" date="2017-03" db="EMBL/GenBank/DDBJ databases">
        <authorList>
            <person name="Rodrigo-Torres L."/>
            <person name="Arahal R.D."/>
            <person name="Lucena T."/>
        </authorList>
    </citation>
    <scope>NUCLEOTIDE SEQUENCE [LARGE SCALE GENOMIC DNA]</scope>
    <source>
        <strain evidence="10">CECT 8370</strain>
    </source>
</reference>